<keyword evidence="3" id="KW-1185">Reference proteome</keyword>
<gene>
    <name evidence="2" type="ORF">GCWU000182_001772</name>
</gene>
<dbReference type="AlphaFoldDB" id="W1Q4K6"/>
<evidence type="ECO:0000313" key="3">
    <source>
        <dbReference type="Proteomes" id="UP000019050"/>
    </source>
</evidence>
<sequence length="172" mass="20207">MQYRNSNREEKLLFEGKLRVSHLFGLRFYSGVVIAILMAFLFAYGIHWLVTWGLLNRDLQKWSLAYVLVTALLSLGLGFWLYDWIWKRTVRIVDLGTQVLVQVGSRVDCYDWRELRRVKPSQLRNKSRRLVVVSLVLVFEERTYRLSSSDKTMGALSELGQELQVYLDQRGD</sequence>
<dbReference type="RefSeq" id="WP_023392389.1">
    <property type="nucleotide sequence ID" value="NZ_KI535341.1"/>
</dbReference>
<evidence type="ECO:0000313" key="2">
    <source>
        <dbReference type="EMBL" id="ESK64839.1"/>
    </source>
</evidence>
<proteinExistence type="predicted"/>
<evidence type="ECO:0000256" key="1">
    <source>
        <dbReference type="SAM" id="Phobius"/>
    </source>
</evidence>
<dbReference type="STRING" id="592010.GCWU000182_001772"/>
<comment type="caution">
    <text evidence="2">The sequence shown here is derived from an EMBL/GenBank/DDBJ whole genome shotgun (WGS) entry which is preliminary data.</text>
</comment>
<keyword evidence="1" id="KW-1133">Transmembrane helix</keyword>
<keyword evidence="1" id="KW-0812">Transmembrane</keyword>
<dbReference type="EMBL" id="ACIN03000016">
    <property type="protein sequence ID" value="ESK64839.1"/>
    <property type="molecule type" value="Genomic_DNA"/>
</dbReference>
<dbReference type="Proteomes" id="UP000019050">
    <property type="component" value="Unassembled WGS sequence"/>
</dbReference>
<keyword evidence="1" id="KW-0472">Membrane</keyword>
<dbReference type="OrthoDB" id="2078716at2"/>
<organism evidence="2 3">
    <name type="scientific">Abiotrophia defectiva ATCC 49176</name>
    <dbReference type="NCBI Taxonomy" id="592010"/>
    <lineage>
        <taxon>Bacteria</taxon>
        <taxon>Bacillati</taxon>
        <taxon>Bacillota</taxon>
        <taxon>Bacilli</taxon>
        <taxon>Lactobacillales</taxon>
        <taxon>Aerococcaceae</taxon>
        <taxon>Abiotrophia</taxon>
    </lineage>
</organism>
<dbReference type="GeneID" id="84817401"/>
<protein>
    <submittedName>
        <fullName evidence="2">Uncharacterized protein</fullName>
    </submittedName>
</protein>
<feature type="transmembrane region" description="Helical" evidence="1">
    <location>
        <begin position="62"/>
        <end position="82"/>
    </location>
</feature>
<dbReference type="HOGENOM" id="CLU_128584_0_0_9"/>
<accession>W1Q4K6</accession>
<reference evidence="2" key="1">
    <citation type="submission" date="2013-06" db="EMBL/GenBank/DDBJ databases">
        <authorList>
            <person name="Weinstock G."/>
            <person name="Sodergren E."/>
            <person name="Clifton S."/>
            <person name="Fulton L."/>
            <person name="Fulton B."/>
            <person name="Courtney L."/>
            <person name="Fronick C."/>
            <person name="Harrison M."/>
            <person name="Strong C."/>
            <person name="Farmer C."/>
            <person name="Delahaunty K."/>
            <person name="Markovic C."/>
            <person name="Hall O."/>
            <person name="Minx P."/>
            <person name="Tomlinson C."/>
            <person name="Mitreva M."/>
            <person name="Nelson J."/>
            <person name="Hou S."/>
            <person name="Wollam A."/>
            <person name="Pepin K.H."/>
            <person name="Johnson M."/>
            <person name="Bhonagiri V."/>
            <person name="Nash W.E."/>
            <person name="Warren W."/>
            <person name="Chinwalla A."/>
            <person name="Mardis E.R."/>
            <person name="Wilson R.K."/>
        </authorList>
    </citation>
    <scope>NUCLEOTIDE SEQUENCE [LARGE SCALE GENOMIC DNA]</scope>
    <source>
        <strain evidence="2">ATCC 49176</strain>
    </source>
</reference>
<feature type="transmembrane region" description="Helical" evidence="1">
    <location>
        <begin position="28"/>
        <end position="50"/>
    </location>
</feature>
<name>W1Q4K6_ABIDE</name>